<evidence type="ECO:0000313" key="2">
    <source>
        <dbReference type="EMBL" id="MFC5524139.1"/>
    </source>
</evidence>
<evidence type="ECO:0000313" key="3">
    <source>
        <dbReference type="Proteomes" id="UP001596114"/>
    </source>
</evidence>
<comment type="caution">
    <text evidence="2">The sequence shown here is derived from an EMBL/GenBank/DDBJ whole genome shotgun (WGS) entry which is preliminary data.</text>
</comment>
<reference evidence="3" key="1">
    <citation type="journal article" date="2019" name="Int. J. Syst. Evol. Microbiol.">
        <title>The Global Catalogue of Microorganisms (GCM) 10K type strain sequencing project: providing services to taxonomists for standard genome sequencing and annotation.</title>
        <authorList>
            <consortium name="The Broad Institute Genomics Platform"/>
            <consortium name="The Broad Institute Genome Sequencing Center for Infectious Disease"/>
            <person name="Wu L."/>
            <person name="Ma J."/>
        </authorList>
    </citation>
    <scope>NUCLEOTIDE SEQUENCE [LARGE SCALE GENOMIC DNA]</scope>
    <source>
        <strain evidence="3">CGMCC 1.16619</strain>
    </source>
</reference>
<keyword evidence="1" id="KW-0472">Membrane</keyword>
<dbReference type="Proteomes" id="UP001596114">
    <property type="component" value="Unassembled WGS sequence"/>
</dbReference>
<keyword evidence="1" id="KW-1133">Transmembrane helix</keyword>
<organism evidence="2 3">
    <name type="scientific">Rhodanobacter ginsengisoli</name>
    <dbReference type="NCBI Taxonomy" id="418646"/>
    <lineage>
        <taxon>Bacteria</taxon>
        <taxon>Pseudomonadati</taxon>
        <taxon>Pseudomonadota</taxon>
        <taxon>Gammaproteobacteria</taxon>
        <taxon>Lysobacterales</taxon>
        <taxon>Rhodanobacteraceae</taxon>
        <taxon>Rhodanobacter</taxon>
    </lineage>
</organism>
<accession>A0ABW0QN74</accession>
<name>A0ABW0QN74_9GAMM</name>
<dbReference type="EMBL" id="JBHSNF010000001">
    <property type="protein sequence ID" value="MFC5524139.1"/>
    <property type="molecule type" value="Genomic_DNA"/>
</dbReference>
<keyword evidence="3" id="KW-1185">Reference proteome</keyword>
<protein>
    <submittedName>
        <fullName evidence="2">Uncharacterized protein</fullName>
    </submittedName>
</protein>
<feature type="transmembrane region" description="Helical" evidence="1">
    <location>
        <begin position="71"/>
        <end position="95"/>
    </location>
</feature>
<evidence type="ECO:0000256" key="1">
    <source>
        <dbReference type="SAM" id="Phobius"/>
    </source>
</evidence>
<sequence>MGNPTSDAFRLPLSRAFRAALAILLLTSVHHAYGACIYHTPWRLHVALVAALTALMLWSAVFVARNRPEGLASAIATVAFCLVDALIPVIGIGFFEGGYNHVLKNALYFADASPMLMTRLFPPPAYELPNDVLFEASGVMQFVVGMVAGYQLYGFIRQGWGACDGVPTGPAG</sequence>
<feature type="transmembrane region" description="Helical" evidence="1">
    <location>
        <begin position="44"/>
        <end position="64"/>
    </location>
</feature>
<gene>
    <name evidence="2" type="ORF">ACFPPA_00130</name>
</gene>
<keyword evidence="1" id="KW-0812">Transmembrane</keyword>
<dbReference type="RefSeq" id="WP_377316061.1">
    <property type="nucleotide sequence ID" value="NZ_JBHSNF010000001.1"/>
</dbReference>
<proteinExistence type="predicted"/>